<name>A0A2U3L4R6_9BACT</name>
<dbReference type="Proteomes" id="UP000238701">
    <property type="component" value="Unassembled WGS sequence"/>
</dbReference>
<evidence type="ECO:0000313" key="3">
    <source>
        <dbReference type="Proteomes" id="UP000238701"/>
    </source>
</evidence>
<protein>
    <recommendedName>
        <fullName evidence="4">DUF4426 domain-containing protein</fullName>
    </recommendedName>
</protein>
<gene>
    <name evidence="2" type="ORF">SBA1_690002</name>
</gene>
<sequence length="149" mass="15684">MRCSFVRMMCALCLVVLSLGAAQAATISTTRAFNGYYELSNVVEDGSQVQVTLTLTLRNAGKTEVKGGIVAVLSSEPNPVLIGSFSAIKTLPSKGQVTASQTFTISAAEYESWQHGHAPVLQFLVPSGSTAVAADIQAYRFVPPAKGTD</sequence>
<evidence type="ECO:0008006" key="4">
    <source>
        <dbReference type="Google" id="ProtNLM"/>
    </source>
</evidence>
<accession>A0A2U3L4R6</accession>
<feature type="chain" id="PRO_5015521242" description="DUF4426 domain-containing protein" evidence="1">
    <location>
        <begin position="25"/>
        <end position="149"/>
    </location>
</feature>
<dbReference type="EMBL" id="OMOD01000165">
    <property type="protein sequence ID" value="SPF46905.1"/>
    <property type="molecule type" value="Genomic_DNA"/>
</dbReference>
<reference evidence="3" key="1">
    <citation type="submission" date="2018-02" db="EMBL/GenBank/DDBJ databases">
        <authorList>
            <person name="Hausmann B."/>
        </authorList>
    </citation>
    <scope>NUCLEOTIDE SEQUENCE [LARGE SCALE GENOMIC DNA]</scope>
    <source>
        <strain evidence="3">Peat soil MAG SbA1</strain>
    </source>
</reference>
<feature type="signal peptide" evidence="1">
    <location>
        <begin position="1"/>
        <end position="24"/>
    </location>
</feature>
<dbReference type="AlphaFoldDB" id="A0A2U3L4R6"/>
<evidence type="ECO:0000313" key="2">
    <source>
        <dbReference type="EMBL" id="SPF46905.1"/>
    </source>
</evidence>
<proteinExistence type="predicted"/>
<keyword evidence="1" id="KW-0732">Signal</keyword>
<organism evidence="2 3">
    <name type="scientific">Candidatus Sulfotelmatobacter kueseliae</name>
    <dbReference type="NCBI Taxonomy" id="2042962"/>
    <lineage>
        <taxon>Bacteria</taxon>
        <taxon>Pseudomonadati</taxon>
        <taxon>Acidobacteriota</taxon>
        <taxon>Terriglobia</taxon>
        <taxon>Terriglobales</taxon>
        <taxon>Candidatus Korobacteraceae</taxon>
        <taxon>Candidatus Sulfotelmatobacter</taxon>
    </lineage>
</organism>
<evidence type="ECO:0000256" key="1">
    <source>
        <dbReference type="SAM" id="SignalP"/>
    </source>
</evidence>